<dbReference type="PANTHER" id="PTHR24149:SF14">
    <property type="entry name" value="ANKYRIN REPEAT DOMAIN 12"/>
    <property type="match status" value="1"/>
</dbReference>
<dbReference type="PRINTS" id="PR01415">
    <property type="entry name" value="ANKYRIN"/>
</dbReference>
<feature type="repeat" description="ANK" evidence="1">
    <location>
        <begin position="237"/>
        <end position="269"/>
    </location>
</feature>
<proteinExistence type="predicted"/>
<dbReference type="OrthoDB" id="5806726at2759"/>
<dbReference type="InterPro" id="IPR002110">
    <property type="entry name" value="Ankyrin_rpt"/>
</dbReference>
<feature type="region of interest" description="Disordered" evidence="2">
    <location>
        <begin position="637"/>
        <end position="687"/>
    </location>
</feature>
<feature type="compositionally biased region" description="Basic and acidic residues" evidence="2">
    <location>
        <begin position="43"/>
        <end position="55"/>
    </location>
</feature>
<organism evidence="3 4">
    <name type="scientific">Desmophyllum pertusum</name>
    <dbReference type="NCBI Taxonomy" id="174260"/>
    <lineage>
        <taxon>Eukaryota</taxon>
        <taxon>Metazoa</taxon>
        <taxon>Cnidaria</taxon>
        <taxon>Anthozoa</taxon>
        <taxon>Hexacorallia</taxon>
        <taxon>Scleractinia</taxon>
        <taxon>Caryophylliina</taxon>
        <taxon>Caryophylliidae</taxon>
        <taxon>Desmophyllum</taxon>
    </lineage>
</organism>
<dbReference type="EMBL" id="MU826827">
    <property type="protein sequence ID" value="KAJ7374594.1"/>
    <property type="molecule type" value="Genomic_DNA"/>
</dbReference>
<accession>A0A9X0CV74</accession>
<dbReference type="InterPro" id="IPR053210">
    <property type="entry name" value="ANKRD12"/>
</dbReference>
<keyword evidence="4" id="KW-1185">Reference proteome</keyword>
<feature type="region of interest" description="Disordered" evidence="2">
    <location>
        <begin position="130"/>
        <end position="153"/>
    </location>
</feature>
<feature type="repeat" description="ANK" evidence="1">
    <location>
        <begin position="171"/>
        <end position="203"/>
    </location>
</feature>
<feature type="compositionally biased region" description="Low complexity" evidence="2">
    <location>
        <begin position="671"/>
        <end position="685"/>
    </location>
</feature>
<dbReference type="PROSITE" id="PS50297">
    <property type="entry name" value="ANK_REP_REGION"/>
    <property type="match status" value="3"/>
</dbReference>
<dbReference type="InterPro" id="IPR036770">
    <property type="entry name" value="Ankyrin_rpt-contain_sf"/>
</dbReference>
<feature type="compositionally biased region" description="Polar residues" evidence="2">
    <location>
        <begin position="12"/>
        <end position="27"/>
    </location>
</feature>
<gene>
    <name evidence="3" type="primary">ANKRD12</name>
    <name evidence="3" type="ORF">OS493_004932</name>
</gene>
<feature type="region of interest" description="Disordered" evidence="2">
    <location>
        <begin position="1"/>
        <end position="67"/>
    </location>
</feature>
<reference evidence="3" key="1">
    <citation type="submission" date="2023-01" db="EMBL/GenBank/DDBJ databases">
        <title>Genome assembly of the deep-sea coral Lophelia pertusa.</title>
        <authorList>
            <person name="Herrera S."/>
            <person name="Cordes E."/>
        </authorList>
    </citation>
    <scope>NUCLEOTIDE SEQUENCE</scope>
    <source>
        <strain evidence="3">USNM1676648</strain>
        <tissue evidence="3">Polyp</tissue>
    </source>
</reference>
<dbReference type="PANTHER" id="PTHR24149">
    <property type="entry name" value="ANKYRIN REPEAT DOMAIN-CONTAINING PROTEIN 12"/>
    <property type="match status" value="1"/>
</dbReference>
<evidence type="ECO:0000313" key="4">
    <source>
        <dbReference type="Proteomes" id="UP001163046"/>
    </source>
</evidence>
<dbReference type="SMART" id="SM00248">
    <property type="entry name" value="ANK"/>
    <property type="match status" value="3"/>
</dbReference>
<dbReference type="Proteomes" id="UP001163046">
    <property type="component" value="Unassembled WGS sequence"/>
</dbReference>
<comment type="caution">
    <text evidence="3">The sequence shown here is derived from an EMBL/GenBank/DDBJ whole genome shotgun (WGS) entry which is preliminary data.</text>
</comment>
<protein>
    <submittedName>
        <fullName evidence="3">Ankyrin repeat domain-containing protein</fullName>
    </submittedName>
</protein>
<dbReference type="GO" id="GO:0005654">
    <property type="term" value="C:nucleoplasm"/>
    <property type="evidence" value="ECO:0007669"/>
    <property type="project" value="TreeGrafter"/>
</dbReference>
<dbReference type="SUPFAM" id="SSF48403">
    <property type="entry name" value="Ankyrin repeat"/>
    <property type="match status" value="1"/>
</dbReference>
<evidence type="ECO:0000256" key="2">
    <source>
        <dbReference type="SAM" id="MobiDB-lite"/>
    </source>
</evidence>
<sequence>MAAARSLMAKTLSGTNAASPKTPSNAVVTEAVPLHITPLDSIDSERDPDTPHKEPTSTYKKKSGKLVSKRKLFLQSGQNLHINKAKRHASPKTPNAATPAPRPADCSRPHFPLTERQQLQYLLEVTAKEAKDSGSASSSNDDLPCTNKAAKKDASKDLNHFEARIRKRNERGETALHVAAIRGDVEDLVALIKAGALVNAKDNADWTPLHEACNYGNLSIVQELVWSGADVNSPGYEAITPLHDAVINDHVKVVKFLLENGADLKLQTSQNYSASDLARSEAVLSLVSPEERTTRDCHPINSQEFLAHAQYSDANFNIPGIKINGLNSYFLQRSSYGDRLDQAEGGTKTSLPHGFSFQGARDVEMHINPQENFVVGVYGFPGNSYHFTNEADVSKEKEAINAKFSSKGAAENNDNETHDNTAWHFQKSPCYSVGSVELQLNGHAEVVKKINRSAAAKELDQNVINDSSSLMTCPNNLKGPVAEDLGAQINMINIPAKKPGLTVTSESEEDTVVPEKLNACLDKAMIEISSYLNTSQKVNMEVPCIERDLNKCNVDLLKNDATLIGKSSSSESVNANSPQRPEPIENSLNLVNHHDEQQPSVTCSSTLPNRLECKEDATKVFAEEVNTDTTNCIEQQPLMNFTKIKPRNDKKKDSGMSERSGKSSRRKRSSTRSSDISKSESSQSLIKEECTSHIANRSWRSDLPKYRYSLSATPLCVPGYEDFLINSKSGSKSLSK</sequence>
<feature type="region of interest" description="Disordered" evidence="2">
    <location>
        <begin position="81"/>
        <end position="109"/>
    </location>
</feature>
<keyword evidence="1" id="KW-0040">ANK repeat</keyword>
<feature type="compositionally biased region" description="Basic and acidic residues" evidence="2">
    <location>
        <begin position="646"/>
        <end position="661"/>
    </location>
</feature>
<name>A0A9X0CV74_9CNID</name>
<feature type="repeat" description="ANK" evidence="1">
    <location>
        <begin position="204"/>
        <end position="236"/>
    </location>
</feature>
<evidence type="ECO:0000256" key="1">
    <source>
        <dbReference type="PROSITE-ProRule" id="PRU00023"/>
    </source>
</evidence>
<dbReference type="AlphaFoldDB" id="A0A9X0CV74"/>
<dbReference type="Pfam" id="PF12796">
    <property type="entry name" value="Ank_2"/>
    <property type="match status" value="1"/>
</dbReference>
<dbReference type="PROSITE" id="PS50088">
    <property type="entry name" value="ANK_REPEAT"/>
    <property type="match status" value="3"/>
</dbReference>
<dbReference type="Pfam" id="PF00023">
    <property type="entry name" value="Ank"/>
    <property type="match status" value="1"/>
</dbReference>
<dbReference type="Gene3D" id="1.25.40.20">
    <property type="entry name" value="Ankyrin repeat-containing domain"/>
    <property type="match status" value="1"/>
</dbReference>
<evidence type="ECO:0000313" key="3">
    <source>
        <dbReference type="EMBL" id="KAJ7374594.1"/>
    </source>
</evidence>